<sequence length="103" mass="12673">FNVLRDFYSSHEQFEISECITYINQNDIKEALIYLVDYPLNHEPYENEMNDYIRVMTEHRHSDSLESLHEKLREATRNKDLESQKYYLEMIVNKNRNRLKRQD</sequence>
<reference evidence="1 2" key="1">
    <citation type="journal article" date="2016" name="Front. Microbiol.">
        <title>Comprehensive Phylogenetic Analysis of Bovine Non-aureus Staphylococci Species Based on Whole-Genome Sequencing.</title>
        <authorList>
            <person name="Naushad S."/>
            <person name="Barkema H.W."/>
            <person name="Luby C."/>
            <person name="Condas L.A."/>
            <person name="Nobrega D.B."/>
            <person name="Carson D.A."/>
            <person name="De Buck J."/>
        </authorList>
    </citation>
    <scope>NUCLEOTIDE SEQUENCE [LARGE SCALE GENOMIC DNA]</scope>
    <source>
        <strain evidence="1 2">SNUC 1363</strain>
    </source>
</reference>
<evidence type="ECO:0000313" key="1">
    <source>
        <dbReference type="EMBL" id="PTG67811.1"/>
    </source>
</evidence>
<dbReference type="Proteomes" id="UP000242008">
    <property type="component" value="Unassembled WGS sequence"/>
</dbReference>
<accession>A0ABX5I5I4</accession>
<dbReference type="Gene3D" id="1.10.860.10">
    <property type="entry name" value="DNAb Helicase, Chain A"/>
    <property type="match status" value="1"/>
</dbReference>
<dbReference type="EMBL" id="PZAO01000040">
    <property type="protein sequence ID" value="PTG67811.1"/>
    <property type="molecule type" value="Genomic_DNA"/>
</dbReference>
<name>A0ABX5I5I4_STACR</name>
<proteinExistence type="predicted"/>
<comment type="caution">
    <text evidence="1">The sequence shown here is derived from an EMBL/GenBank/DDBJ whole genome shotgun (WGS) entry which is preliminary data.</text>
</comment>
<dbReference type="InterPro" id="IPR016136">
    <property type="entry name" value="DNA_helicase_N/primase_C"/>
</dbReference>
<evidence type="ECO:0000313" key="2">
    <source>
        <dbReference type="Proteomes" id="UP000242008"/>
    </source>
</evidence>
<gene>
    <name evidence="1" type="ORF">BU676_11375</name>
</gene>
<feature type="non-terminal residue" evidence="1">
    <location>
        <position position="1"/>
    </location>
</feature>
<organism evidence="1 2">
    <name type="scientific">Staphylococcus chromogenes</name>
    <name type="common">Staphylococcus hyicus subsp. chromogenes</name>
    <dbReference type="NCBI Taxonomy" id="46126"/>
    <lineage>
        <taxon>Bacteria</taxon>
        <taxon>Bacillati</taxon>
        <taxon>Bacillota</taxon>
        <taxon>Bacilli</taxon>
        <taxon>Bacillales</taxon>
        <taxon>Staphylococcaceae</taxon>
        <taxon>Staphylococcus</taxon>
    </lineage>
</organism>
<protein>
    <submittedName>
        <fullName evidence="1">DNA primase</fullName>
    </submittedName>
</protein>
<keyword evidence="2" id="KW-1185">Reference proteome</keyword>